<feature type="transmembrane region" description="Helical" evidence="5">
    <location>
        <begin position="105"/>
        <end position="129"/>
    </location>
</feature>
<dbReference type="PANTHER" id="PTHR35814">
    <property type="match status" value="1"/>
</dbReference>
<comment type="subcellular location">
    <subcellularLocation>
        <location evidence="1">Membrane</location>
    </subcellularLocation>
</comment>
<name>A0A7X1FQ91_9SPHN</name>
<proteinExistence type="predicted"/>
<keyword evidence="4 5" id="KW-0472">Membrane</keyword>
<keyword evidence="2 5" id="KW-0812">Transmembrane</keyword>
<keyword evidence="3 5" id="KW-1133">Transmembrane helix</keyword>
<evidence type="ECO:0000256" key="5">
    <source>
        <dbReference type="SAM" id="Phobius"/>
    </source>
</evidence>
<dbReference type="GO" id="GO:0016020">
    <property type="term" value="C:membrane"/>
    <property type="evidence" value="ECO:0007669"/>
    <property type="project" value="UniProtKB-SubCell"/>
</dbReference>
<reference evidence="6 7" key="1">
    <citation type="submission" date="2020-08" db="EMBL/GenBank/DDBJ databases">
        <title>The genome sequence of type strain Novosphingobium flavum NBRC 111647.</title>
        <authorList>
            <person name="Liu Y."/>
        </authorList>
    </citation>
    <scope>NUCLEOTIDE SEQUENCE [LARGE SCALE GENOMIC DNA]</scope>
    <source>
        <strain evidence="6 7">NBRC 111647</strain>
    </source>
</reference>
<evidence type="ECO:0000256" key="3">
    <source>
        <dbReference type="ARBA" id="ARBA00022989"/>
    </source>
</evidence>
<dbReference type="InterPro" id="IPR023352">
    <property type="entry name" value="MAPEG-like_dom_sf"/>
</dbReference>
<dbReference type="RefSeq" id="WP_185663216.1">
    <property type="nucleotide sequence ID" value="NZ_JACLAW010000003.1"/>
</dbReference>
<protein>
    <submittedName>
        <fullName evidence="6">MAPEG family protein</fullName>
    </submittedName>
</protein>
<dbReference type="EMBL" id="JACLAW010000003">
    <property type="protein sequence ID" value="MBC2664970.1"/>
    <property type="molecule type" value="Genomic_DNA"/>
</dbReference>
<keyword evidence="7" id="KW-1185">Reference proteome</keyword>
<feature type="transmembrane region" description="Helical" evidence="5">
    <location>
        <begin position="74"/>
        <end position="93"/>
    </location>
</feature>
<evidence type="ECO:0000256" key="4">
    <source>
        <dbReference type="ARBA" id="ARBA00023136"/>
    </source>
</evidence>
<dbReference type="SUPFAM" id="SSF161084">
    <property type="entry name" value="MAPEG domain-like"/>
    <property type="match status" value="1"/>
</dbReference>
<evidence type="ECO:0000256" key="1">
    <source>
        <dbReference type="ARBA" id="ARBA00004370"/>
    </source>
</evidence>
<evidence type="ECO:0000313" key="7">
    <source>
        <dbReference type="Proteomes" id="UP000566813"/>
    </source>
</evidence>
<gene>
    <name evidence="6" type="ORF">H7F51_05540</name>
</gene>
<dbReference type="Pfam" id="PF01124">
    <property type="entry name" value="MAPEG"/>
    <property type="match status" value="1"/>
</dbReference>
<dbReference type="AlphaFoldDB" id="A0A7X1FQ91"/>
<evidence type="ECO:0000313" key="6">
    <source>
        <dbReference type="EMBL" id="MBC2664970.1"/>
    </source>
</evidence>
<organism evidence="6 7">
    <name type="scientific">Novosphingobium flavum</name>
    <dbReference type="NCBI Taxonomy" id="1778672"/>
    <lineage>
        <taxon>Bacteria</taxon>
        <taxon>Pseudomonadati</taxon>
        <taxon>Pseudomonadota</taxon>
        <taxon>Alphaproteobacteria</taxon>
        <taxon>Sphingomonadales</taxon>
        <taxon>Sphingomonadaceae</taxon>
        <taxon>Novosphingobium</taxon>
    </lineage>
</organism>
<comment type="caution">
    <text evidence="6">The sequence shown here is derived from an EMBL/GenBank/DDBJ whole genome shotgun (WGS) entry which is preliminary data.</text>
</comment>
<dbReference type="InterPro" id="IPR001129">
    <property type="entry name" value="Membr-assoc_MAPEG"/>
</dbReference>
<accession>A0A7X1FQ91</accession>
<sequence length="130" mass="13840">MLLQTTLCLAAAAAIINFWLGQRVGQLRHRHKVSIGTGGNDMIERRMRAQLNFAENVPLVLILIGLIEMTGKGGAWLAPIGAIFMFGRVLHGLGMDGGSLEKGRMIGTMTTFLIAIGLAVVAVLIAVGLM</sequence>
<dbReference type="Proteomes" id="UP000566813">
    <property type="component" value="Unassembled WGS sequence"/>
</dbReference>
<dbReference type="PANTHER" id="PTHR35814:SF1">
    <property type="entry name" value="GLUTATHIONE S-TRANSFERASE-RELATED"/>
    <property type="match status" value="1"/>
</dbReference>
<evidence type="ECO:0000256" key="2">
    <source>
        <dbReference type="ARBA" id="ARBA00022692"/>
    </source>
</evidence>
<dbReference type="Gene3D" id="1.20.120.550">
    <property type="entry name" value="Membrane associated eicosanoid/glutathione metabolism-like domain"/>
    <property type="match status" value="1"/>
</dbReference>